<dbReference type="PROSITE" id="PS00109">
    <property type="entry name" value="PROTEIN_KINASE_TYR"/>
    <property type="match status" value="1"/>
</dbReference>
<dbReference type="GO" id="GO:0004674">
    <property type="term" value="F:protein serine/threonine kinase activity"/>
    <property type="evidence" value="ECO:0007669"/>
    <property type="project" value="TreeGrafter"/>
</dbReference>
<comment type="caution">
    <text evidence="3">The sequence shown here is derived from an EMBL/GenBank/DDBJ whole genome shotgun (WGS) entry which is preliminary data.</text>
</comment>
<sequence>MFKRYSKRLLSVDMMITNEEWKNKYLNEATWKIFTNFLTMNKEFYEFTALNINPHDDLLDYKYHIRKKLGNGLTSMVYLLEKNENNSLNNDTEQCVMKICKTSLYKEWFLNELTITNQLKQLNDLNKFNSFFQDILHSSPTGQFLIFNKELKHITSLTLNQSKQLIHIVQYLYDSDIVHRDIRPQNLMLDYREKRLKLIDFGFAFKYEINEMPKKLPIFGTVTYATYELLTCYYESISNKQYAPLYDYERTFDLKCALNVIIYKISNKVQIELNAIEQLSPPEKLLRSLTLWENCKKKNQIYSDLLGLINNLSVSSDFDGFERQLEKLYYCGTNIII</sequence>
<dbReference type="InterPro" id="IPR017441">
    <property type="entry name" value="Protein_kinase_ATP_BS"/>
</dbReference>
<proteinExistence type="predicted"/>
<feature type="binding site" evidence="1">
    <location>
        <position position="98"/>
    </location>
    <ligand>
        <name>ATP</name>
        <dbReference type="ChEBI" id="CHEBI:30616"/>
    </ligand>
</feature>
<accession>A0A819BG00</accession>
<dbReference type="Gene3D" id="1.10.510.10">
    <property type="entry name" value="Transferase(Phosphotransferase) domain 1"/>
    <property type="match status" value="1"/>
</dbReference>
<dbReference type="GO" id="GO:0005524">
    <property type="term" value="F:ATP binding"/>
    <property type="evidence" value="ECO:0007669"/>
    <property type="project" value="UniProtKB-UniRule"/>
</dbReference>
<evidence type="ECO:0000259" key="2">
    <source>
        <dbReference type="PROSITE" id="PS50011"/>
    </source>
</evidence>
<protein>
    <recommendedName>
        <fullName evidence="2">Protein kinase domain-containing protein</fullName>
    </recommendedName>
</protein>
<evidence type="ECO:0000256" key="1">
    <source>
        <dbReference type="PROSITE-ProRule" id="PRU10141"/>
    </source>
</evidence>
<dbReference type="SUPFAM" id="SSF56112">
    <property type="entry name" value="Protein kinase-like (PK-like)"/>
    <property type="match status" value="1"/>
</dbReference>
<dbReference type="InterPro" id="IPR011009">
    <property type="entry name" value="Kinase-like_dom_sf"/>
</dbReference>
<dbReference type="InterPro" id="IPR008266">
    <property type="entry name" value="Tyr_kinase_AS"/>
</dbReference>
<dbReference type="PANTHER" id="PTHR44167">
    <property type="entry name" value="OVARIAN-SPECIFIC SERINE/THREONINE-PROTEIN KINASE LOK-RELATED"/>
    <property type="match status" value="1"/>
</dbReference>
<dbReference type="GO" id="GO:0005737">
    <property type="term" value="C:cytoplasm"/>
    <property type="evidence" value="ECO:0007669"/>
    <property type="project" value="TreeGrafter"/>
</dbReference>
<dbReference type="Proteomes" id="UP000663874">
    <property type="component" value="Unassembled WGS sequence"/>
</dbReference>
<dbReference type="GO" id="GO:0005634">
    <property type="term" value="C:nucleus"/>
    <property type="evidence" value="ECO:0007669"/>
    <property type="project" value="TreeGrafter"/>
</dbReference>
<keyword evidence="1" id="KW-0547">Nucleotide-binding</keyword>
<dbReference type="InterPro" id="IPR000719">
    <property type="entry name" value="Prot_kinase_dom"/>
</dbReference>
<dbReference type="Gene3D" id="3.30.200.20">
    <property type="entry name" value="Phosphorylase Kinase, domain 1"/>
    <property type="match status" value="1"/>
</dbReference>
<keyword evidence="1" id="KW-0067">ATP-binding</keyword>
<dbReference type="SMART" id="SM00220">
    <property type="entry name" value="S_TKc"/>
    <property type="match status" value="1"/>
</dbReference>
<dbReference type="EMBL" id="CAJOBE010002118">
    <property type="protein sequence ID" value="CAF3800662.1"/>
    <property type="molecule type" value="Genomic_DNA"/>
</dbReference>
<dbReference type="Pfam" id="PF00069">
    <property type="entry name" value="Pkinase"/>
    <property type="match status" value="1"/>
</dbReference>
<dbReference type="GO" id="GO:0044773">
    <property type="term" value="P:mitotic DNA damage checkpoint signaling"/>
    <property type="evidence" value="ECO:0007669"/>
    <property type="project" value="TreeGrafter"/>
</dbReference>
<evidence type="ECO:0000313" key="4">
    <source>
        <dbReference type="Proteomes" id="UP000663874"/>
    </source>
</evidence>
<organism evidence="3 4">
    <name type="scientific">Rotaria sordida</name>
    <dbReference type="NCBI Taxonomy" id="392033"/>
    <lineage>
        <taxon>Eukaryota</taxon>
        <taxon>Metazoa</taxon>
        <taxon>Spiralia</taxon>
        <taxon>Gnathifera</taxon>
        <taxon>Rotifera</taxon>
        <taxon>Eurotatoria</taxon>
        <taxon>Bdelloidea</taxon>
        <taxon>Philodinida</taxon>
        <taxon>Philodinidae</taxon>
        <taxon>Rotaria</taxon>
    </lineage>
</organism>
<dbReference type="AlphaFoldDB" id="A0A819BG00"/>
<reference evidence="3" key="1">
    <citation type="submission" date="2021-02" db="EMBL/GenBank/DDBJ databases">
        <authorList>
            <person name="Nowell W R."/>
        </authorList>
    </citation>
    <scope>NUCLEOTIDE SEQUENCE</scope>
</reference>
<dbReference type="PROSITE" id="PS50011">
    <property type="entry name" value="PROTEIN_KINASE_DOM"/>
    <property type="match status" value="1"/>
</dbReference>
<dbReference type="PROSITE" id="PS00107">
    <property type="entry name" value="PROTEIN_KINASE_ATP"/>
    <property type="match status" value="1"/>
</dbReference>
<evidence type="ECO:0000313" key="3">
    <source>
        <dbReference type="EMBL" id="CAF3800662.1"/>
    </source>
</evidence>
<gene>
    <name evidence="3" type="ORF">FNK824_LOCUS14987</name>
</gene>
<name>A0A819BG00_9BILA</name>
<feature type="domain" description="Protein kinase" evidence="2">
    <location>
        <begin position="63"/>
        <end position="337"/>
    </location>
</feature>
<dbReference type="PANTHER" id="PTHR44167:SF24">
    <property type="entry name" value="SERINE_THREONINE-PROTEIN KINASE CHK2"/>
    <property type="match status" value="1"/>
</dbReference>